<evidence type="ECO:0000313" key="3">
    <source>
        <dbReference type="Proteomes" id="UP000218231"/>
    </source>
</evidence>
<protein>
    <submittedName>
        <fullName evidence="2">Uncharacterized protein</fullName>
    </submittedName>
</protein>
<reference evidence="2 3" key="1">
    <citation type="journal article" date="2017" name="Curr. Biol.">
        <title>Genome architecture and evolution of a unichromosomal asexual nematode.</title>
        <authorList>
            <person name="Fradin H."/>
            <person name="Zegar C."/>
            <person name="Gutwein M."/>
            <person name="Lucas J."/>
            <person name="Kovtun M."/>
            <person name="Corcoran D."/>
            <person name="Baugh L.R."/>
            <person name="Kiontke K."/>
            <person name="Gunsalus K."/>
            <person name="Fitch D.H."/>
            <person name="Piano F."/>
        </authorList>
    </citation>
    <scope>NUCLEOTIDE SEQUENCE [LARGE SCALE GENOMIC DNA]</scope>
    <source>
        <strain evidence="2">PF1309</strain>
    </source>
</reference>
<gene>
    <name evidence="2" type="ORF">WR25_21443</name>
</gene>
<dbReference type="Proteomes" id="UP000218231">
    <property type="component" value="Unassembled WGS sequence"/>
</dbReference>
<feature type="region of interest" description="Disordered" evidence="1">
    <location>
        <begin position="183"/>
        <end position="207"/>
    </location>
</feature>
<feature type="region of interest" description="Disordered" evidence="1">
    <location>
        <begin position="246"/>
        <end position="278"/>
    </location>
</feature>
<organism evidence="2 3">
    <name type="scientific">Diploscapter pachys</name>
    <dbReference type="NCBI Taxonomy" id="2018661"/>
    <lineage>
        <taxon>Eukaryota</taxon>
        <taxon>Metazoa</taxon>
        <taxon>Ecdysozoa</taxon>
        <taxon>Nematoda</taxon>
        <taxon>Chromadorea</taxon>
        <taxon>Rhabditida</taxon>
        <taxon>Rhabditina</taxon>
        <taxon>Rhabditomorpha</taxon>
        <taxon>Rhabditoidea</taxon>
        <taxon>Rhabditidae</taxon>
        <taxon>Diploscapter</taxon>
    </lineage>
</organism>
<comment type="caution">
    <text evidence="2">The sequence shown here is derived from an EMBL/GenBank/DDBJ whole genome shotgun (WGS) entry which is preliminary data.</text>
</comment>
<sequence length="387" mass="40381">MGSVRDPVRRILPAIDLQDDAGRAVQPGLVVADRGGGDQRAVRADAGHLDDRGVERAQHALPRHRRDLAQVHVEIVDLAAIDLLSRDRIAAIGQALGDAVDRRQCAVQFGSGRGAGPQVDAERAPLLMMGCDPSSQCLRDGLGITRSGEAAGRHGFARTDQCGCGIGIGDTRKKGRAGDTIGHCHSQGGGRGRSRRPPGFQAARSRTTRPSIWPLRIRSNTSLTSVSGAVETVAFTLPSAAKSSDSCRSSRVPTIDPRTVMPFSTSPKMLSGKSPGGRPFSATVPPRAIMPTACVNAFSLTAVTSAPCAPPPVSRLIAAAGSASVRALTVTFAPSRRARSSLASSTSTAATFRPMATAYCTAIWPSPPMPEMTTVSPGLVSVIFSPL</sequence>
<keyword evidence="3" id="KW-1185">Reference proteome</keyword>
<name>A0A2A2M2Q9_9BILA</name>
<proteinExistence type="predicted"/>
<evidence type="ECO:0000256" key="1">
    <source>
        <dbReference type="SAM" id="MobiDB-lite"/>
    </source>
</evidence>
<evidence type="ECO:0000313" key="2">
    <source>
        <dbReference type="EMBL" id="PAV92720.1"/>
    </source>
</evidence>
<accession>A0A2A2M2Q9</accession>
<dbReference type="EMBL" id="LIAE01006060">
    <property type="protein sequence ID" value="PAV92720.1"/>
    <property type="molecule type" value="Genomic_DNA"/>
</dbReference>
<dbReference type="AlphaFoldDB" id="A0A2A2M2Q9"/>